<dbReference type="OrthoDB" id="361944at2"/>
<dbReference type="AlphaFoldDB" id="G7ZJ45"/>
<dbReference type="InterPro" id="IPR025528">
    <property type="entry name" value="BrnA_antitoxin"/>
</dbReference>
<keyword evidence="3" id="KW-1185">Reference proteome</keyword>
<dbReference type="Pfam" id="PF14384">
    <property type="entry name" value="BrnA_antitoxin"/>
    <property type="match status" value="1"/>
</dbReference>
<dbReference type="HOGENOM" id="CLU_140900_1_0_5"/>
<dbReference type="EMBL" id="FQ311874">
    <property type="protein sequence ID" value="CBS91589.1"/>
    <property type="molecule type" value="Genomic_DNA"/>
</dbReference>
<dbReference type="KEGG" id="ali:AZOLI_p60183"/>
<evidence type="ECO:0008006" key="4">
    <source>
        <dbReference type="Google" id="ProtNLM"/>
    </source>
</evidence>
<keyword evidence="2" id="KW-0614">Plasmid</keyword>
<feature type="compositionally biased region" description="Polar residues" evidence="1">
    <location>
        <begin position="1"/>
        <end position="10"/>
    </location>
</feature>
<dbReference type="Proteomes" id="UP000005667">
    <property type="component" value="Plasmid AZO_p6"/>
</dbReference>
<feature type="compositionally biased region" description="Basic and acidic residues" evidence="1">
    <location>
        <begin position="31"/>
        <end position="52"/>
    </location>
</feature>
<evidence type="ECO:0000313" key="3">
    <source>
        <dbReference type="Proteomes" id="UP000005667"/>
    </source>
</evidence>
<evidence type="ECO:0000256" key="1">
    <source>
        <dbReference type="SAM" id="MobiDB-lite"/>
    </source>
</evidence>
<reference evidence="3" key="1">
    <citation type="journal article" date="2011" name="PLoS Genet.">
        <title>Azospirillum genomes reveal transition of bacteria from aquatic to terrestrial environments.</title>
        <authorList>
            <person name="Wisniewski-Dye F."/>
            <person name="Borziak K."/>
            <person name="Khalsa-Moyers G."/>
            <person name="Alexandre G."/>
            <person name="Sukharnikov L.O."/>
            <person name="Wuichet K."/>
            <person name="Hurst G.B."/>
            <person name="McDonald W.H."/>
            <person name="Robertson J.S."/>
            <person name="Barbe V."/>
            <person name="Calteau A."/>
            <person name="Rouy Z."/>
            <person name="Mangenot S."/>
            <person name="Prigent-Combaret C."/>
            <person name="Normand P."/>
            <person name="Boyer M."/>
            <person name="Siguier P."/>
            <person name="Dessaux Y."/>
            <person name="Elmerich C."/>
            <person name="Condemine G."/>
            <person name="Krishnen G."/>
            <person name="Kennedy I."/>
            <person name="Paterson A.H."/>
            <person name="Gonzalez V."/>
            <person name="Mavingui P."/>
            <person name="Zhulin I.B."/>
        </authorList>
    </citation>
    <scope>NUCLEOTIDE SEQUENCE [LARGE SCALE GENOMIC DNA]</scope>
    <source>
        <strain evidence="3">4B</strain>
    </source>
</reference>
<organism evidence="2 3">
    <name type="scientific">Azospirillum lipoferum (strain 4B)</name>
    <dbReference type="NCBI Taxonomy" id="862719"/>
    <lineage>
        <taxon>Bacteria</taxon>
        <taxon>Pseudomonadati</taxon>
        <taxon>Pseudomonadota</taxon>
        <taxon>Alphaproteobacteria</taxon>
        <taxon>Rhodospirillales</taxon>
        <taxon>Azospirillaceae</taxon>
        <taxon>Azospirillum</taxon>
    </lineage>
</organism>
<accession>G7ZJ45</accession>
<proteinExistence type="predicted"/>
<evidence type="ECO:0000313" key="2">
    <source>
        <dbReference type="EMBL" id="CBS91589.1"/>
    </source>
</evidence>
<sequence length="119" mass="13527">MTPAASSQQGKPMDANNERITRRSLASPRKRTADWSRADRQTDADLDAAVRSDPDAAPLADEAWFETARIVEPPAKQAISIRLDSDVLEWFRTNSDRYQSKINAVLRAYMEHERARKRA</sequence>
<geneLocation type="plasmid" evidence="2 3">
    <name>AZO_p6</name>
</geneLocation>
<gene>
    <name evidence="2" type="ordered locus">AZOLI_p60183</name>
</gene>
<name>G7ZJ45_AZOL4</name>
<protein>
    <recommendedName>
        <fullName evidence="4">BrnA antitoxin family protein</fullName>
    </recommendedName>
</protein>
<feature type="region of interest" description="Disordered" evidence="1">
    <location>
        <begin position="1"/>
        <end position="52"/>
    </location>
</feature>